<feature type="compositionally biased region" description="Low complexity" evidence="1">
    <location>
        <begin position="101"/>
        <end position="117"/>
    </location>
</feature>
<evidence type="ECO:0000313" key="3">
    <source>
        <dbReference type="Proteomes" id="UP001151760"/>
    </source>
</evidence>
<reference evidence="2" key="2">
    <citation type="submission" date="2022-01" db="EMBL/GenBank/DDBJ databases">
        <authorList>
            <person name="Yamashiro T."/>
            <person name="Shiraishi A."/>
            <person name="Satake H."/>
            <person name="Nakayama K."/>
        </authorList>
    </citation>
    <scope>NUCLEOTIDE SEQUENCE</scope>
</reference>
<evidence type="ECO:0000313" key="2">
    <source>
        <dbReference type="EMBL" id="GJS59622.1"/>
    </source>
</evidence>
<feature type="region of interest" description="Disordered" evidence="1">
    <location>
        <begin position="92"/>
        <end position="119"/>
    </location>
</feature>
<evidence type="ECO:0000256" key="1">
    <source>
        <dbReference type="SAM" id="MobiDB-lite"/>
    </source>
</evidence>
<dbReference type="EMBL" id="BQNB010009162">
    <property type="protein sequence ID" value="GJS59622.1"/>
    <property type="molecule type" value="Genomic_DNA"/>
</dbReference>
<sequence length="222" mass="24466">MKRRGSRSKKRAREERREREKLEEYPQPLCPLSALVLSHQTVATLLLSPPTSTVLLSTAMALTPTPYVLKMSRLLLRPTLCRPSLFLSANDYQPGHRHGAPRSPRSRQPLRPAPALLGSRNLDGCPTAVPPAGSLIPLLVKMVAVYVRLIPPLPLTDTISIVVPSYPPRRPTMKFFALLAPTSTPYGLLLLSPPFRTSSCVDPPHGFTPLLLTALSDLLLKY</sequence>
<organism evidence="2 3">
    <name type="scientific">Tanacetum coccineum</name>
    <dbReference type="NCBI Taxonomy" id="301880"/>
    <lineage>
        <taxon>Eukaryota</taxon>
        <taxon>Viridiplantae</taxon>
        <taxon>Streptophyta</taxon>
        <taxon>Embryophyta</taxon>
        <taxon>Tracheophyta</taxon>
        <taxon>Spermatophyta</taxon>
        <taxon>Magnoliopsida</taxon>
        <taxon>eudicotyledons</taxon>
        <taxon>Gunneridae</taxon>
        <taxon>Pentapetalae</taxon>
        <taxon>asterids</taxon>
        <taxon>campanulids</taxon>
        <taxon>Asterales</taxon>
        <taxon>Asteraceae</taxon>
        <taxon>Asteroideae</taxon>
        <taxon>Anthemideae</taxon>
        <taxon>Anthemidinae</taxon>
        <taxon>Tanacetum</taxon>
    </lineage>
</organism>
<feature type="region of interest" description="Disordered" evidence="1">
    <location>
        <begin position="1"/>
        <end position="24"/>
    </location>
</feature>
<reference evidence="2" key="1">
    <citation type="journal article" date="2022" name="Int. J. Mol. Sci.">
        <title>Draft Genome of Tanacetum Coccineum: Genomic Comparison of Closely Related Tanacetum-Family Plants.</title>
        <authorList>
            <person name="Yamashiro T."/>
            <person name="Shiraishi A."/>
            <person name="Nakayama K."/>
            <person name="Satake H."/>
        </authorList>
    </citation>
    <scope>NUCLEOTIDE SEQUENCE</scope>
</reference>
<dbReference type="Proteomes" id="UP001151760">
    <property type="component" value="Unassembled WGS sequence"/>
</dbReference>
<comment type="caution">
    <text evidence="2">The sequence shown here is derived from an EMBL/GenBank/DDBJ whole genome shotgun (WGS) entry which is preliminary data.</text>
</comment>
<gene>
    <name evidence="2" type="ORF">Tco_0654406</name>
</gene>
<feature type="compositionally biased region" description="Basic and acidic residues" evidence="1">
    <location>
        <begin position="12"/>
        <end position="24"/>
    </location>
</feature>
<name>A0ABQ4X3B7_9ASTR</name>
<keyword evidence="3" id="KW-1185">Reference proteome</keyword>
<accession>A0ABQ4X3B7</accession>
<protein>
    <submittedName>
        <fullName evidence="2">Uncharacterized protein</fullName>
    </submittedName>
</protein>
<proteinExistence type="predicted"/>
<feature type="compositionally biased region" description="Basic residues" evidence="1">
    <location>
        <begin position="1"/>
        <end position="11"/>
    </location>
</feature>